<dbReference type="Pfam" id="PF00400">
    <property type="entry name" value="WD40"/>
    <property type="match status" value="4"/>
</dbReference>
<dbReference type="PANTHER" id="PTHR46189:SF1">
    <property type="entry name" value="LD41958P"/>
    <property type="match status" value="1"/>
</dbReference>
<evidence type="ECO:0000256" key="2">
    <source>
        <dbReference type="ARBA" id="ARBA00022574"/>
    </source>
</evidence>
<feature type="repeat" description="WD" evidence="5">
    <location>
        <begin position="200"/>
        <end position="233"/>
    </location>
</feature>
<comment type="subcellular location">
    <subcellularLocation>
        <location evidence="1">Endosome</location>
    </subcellularLocation>
</comment>
<dbReference type="PROSITE" id="PS50082">
    <property type="entry name" value="WD_REPEATS_2"/>
    <property type="match status" value="3"/>
</dbReference>
<keyword evidence="7" id="KW-1185">Reference proteome</keyword>
<dbReference type="AlphaFoldDB" id="A0A9D4JC19"/>
<evidence type="ECO:0000313" key="6">
    <source>
        <dbReference type="EMBL" id="KAH3807456.1"/>
    </source>
</evidence>
<evidence type="ECO:0000256" key="3">
    <source>
        <dbReference type="ARBA" id="ARBA00022737"/>
    </source>
</evidence>
<evidence type="ECO:0008006" key="8">
    <source>
        <dbReference type="Google" id="ProtNLM"/>
    </source>
</evidence>
<dbReference type="PROSITE" id="PS50294">
    <property type="entry name" value="WD_REPEATS_REGION"/>
    <property type="match status" value="3"/>
</dbReference>
<evidence type="ECO:0000256" key="5">
    <source>
        <dbReference type="PROSITE-ProRule" id="PRU00221"/>
    </source>
</evidence>
<dbReference type="PRINTS" id="PR00320">
    <property type="entry name" value="GPROTEINBRPT"/>
</dbReference>
<keyword evidence="4" id="KW-0967">Endosome</keyword>
<evidence type="ECO:0000256" key="1">
    <source>
        <dbReference type="ARBA" id="ARBA00004177"/>
    </source>
</evidence>
<evidence type="ECO:0000313" key="7">
    <source>
        <dbReference type="Proteomes" id="UP000828390"/>
    </source>
</evidence>
<comment type="caution">
    <text evidence="6">The sequence shown here is derived from an EMBL/GenBank/DDBJ whole genome shotgun (WGS) entry which is preliminary data.</text>
</comment>
<dbReference type="InterPro" id="IPR020472">
    <property type="entry name" value="WD40_PAC1"/>
</dbReference>
<reference evidence="6" key="1">
    <citation type="journal article" date="2019" name="bioRxiv">
        <title>The Genome of the Zebra Mussel, Dreissena polymorpha: A Resource for Invasive Species Research.</title>
        <authorList>
            <person name="McCartney M.A."/>
            <person name="Auch B."/>
            <person name="Kono T."/>
            <person name="Mallez S."/>
            <person name="Zhang Y."/>
            <person name="Obille A."/>
            <person name="Becker A."/>
            <person name="Abrahante J.E."/>
            <person name="Garbe J."/>
            <person name="Badalamenti J.P."/>
            <person name="Herman A."/>
            <person name="Mangelson H."/>
            <person name="Liachko I."/>
            <person name="Sullivan S."/>
            <person name="Sone E.D."/>
            <person name="Koren S."/>
            <person name="Silverstein K.A.T."/>
            <person name="Beckman K.B."/>
            <person name="Gohl D.M."/>
        </authorList>
    </citation>
    <scope>NUCLEOTIDE SEQUENCE</scope>
    <source>
        <strain evidence="6">Duluth1</strain>
        <tissue evidence="6">Whole animal</tissue>
    </source>
</reference>
<keyword evidence="3" id="KW-0677">Repeat</keyword>
<feature type="repeat" description="WD" evidence="5">
    <location>
        <begin position="243"/>
        <end position="284"/>
    </location>
</feature>
<dbReference type="InterPro" id="IPR015943">
    <property type="entry name" value="WD40/YVTN_repeat-like_dom_sf"/>
</dbReference>
<accession>A0A9D4JC19</accession>
<dbReference type="PROSITE" id="PS00678">
    <property type="entry name" value="WD_REPEATS_1"/>
    <property type="match status" value="2"/>
</dbReference>
<feature type="repeat" description="WD" evidence="5">
    <location>
        <begin position="25"/>
        <end position="56"/>
    </location>
</feature>
<reference evidence="6" key="2">
    <citation type="submission" date="2020-11" db="EMBL/GenBank/DDBJ databases">
        <authorList>
            <person name="McCartney M.A."/>
            <person name="Auch B."/>
            <person name="Kono T."/>
            <person name="Mallez S."/>
            <person name="Becker A."/>
            <person name="Gohl D.M."/>
            <person name="Silverstein K.A.T."/>
            <person name="Koren S."/>
            <person name="Bechman K.B."/>
            <person name="Herman A."/>
            <person name="Abrahante J.E."/>
            <person name="Garbe J."/>
        </authorList>
    </citation>
    <scope>NUCLEOTIDE SEQUENCE</scope>
    <source>
        <strain evidence="6">Duluth1</strain>
        <tissue evidence="6">Whole animal</tissue>
    </source>
</reference>
<dbReference type="InterPro" id="IPR019775">
    <property type="entry name" value="WD40_repeat_CS"/>
</dbReference>
<keyword evidence="2 5" id="KW-0853">WD repeat</keyword>
<dbReference type="SUPFAM" id="SSF50978">
    <property type="entry name" value="WD40 repeat-like"/>
    <property type="match status" value="1"/>
</dbReference>
<dbReference type="Proteomes" id="UP000828390">
    <property type="component" value="Unassembled WGS sequence"/>
</dbReference>
<dbReference type="InterPro" id="IPR001680">
    <property type="entry name" value="WD40_rpt"/>
</dbReference>
<dbReference type="EMBL" id="JAIWYP010000006">
    <property type="protein sequence ID" value="KAH3807456.1"/>
    <property type="molecule type" value="Genomic_DNA"/>
</dbReference>
<dbReference type="Gene3D" id="2.130.10.10">
    <property type="entry name" value="YVTN repeat-like/Quinoprotein amine dehydrogenase"/>
    <property type="match status" value="2"/>
</dbReference>
<dbReference type="GO" id="GO:0005769">
    <property type="term" value="C:early endosome"/>
    <property type="evidence" value="ECO:0007669"/>
    <property type="project" value="TreeGrafter"/>
</dbReference>
<dbReference type="PANTHER" id="PTHR46189">
    <property type="entry name" value="LD41958P"/>
    <property type="match status" value="1"/>
</dbReference>
<sequence>MAAEIKPTGVGTNGNVRKPVLVNKIEGHSNDVNMACIIPREEGVISVSDDKTVRVWLRRDTGQYWPSICHTMSAAASSMVYNGETRRLFVGLDNGTITEFILSEDFNRMVHVRDYLAHQSRVVSVKFSLQREWLLSCGKDKYFQWHCSETGRRLGGYQASASCLCLEFDEQSNYVFVGDYSGQVSVLKITNQNFNHVTNLKGHSGSVQSLAWDADRKLLFSGSFDNSVIVWDIGGKQGTALELQGHKEHVQALAYSPASKQLLSTGEDKVLGIWDMEANRIETPEWAENNHCQKCEKPFFWNLRRMWEDRTIGIRQVNKWS</sequence>
<gene>
    <name evidence="6" type="ORF">DPMN_135796</name>
</gene>
<dbReference type="InterPro" id="IPR036322">
    <property type="entry name" value="WD40_repeat_dom_sf"/>
</dbReference>
<organism evidence="6 7">
    <name type="scientific">Dreissena polymorpha</name>
    <name type="common">Zebra mussel</name>
    <name type="synonym">Mytilus polymorpha</name>
    <dbReference type="NCBI Taxonomy" id="45954"/>
    <lineage>
        <taxon>Eukaryota</taxon>
        <taxon>Metazoa</taxon>
        <taxon>Spiralia</taxon>
        <taxon>Lophotrochozoa</taxon>
        <taxon>Mollusca</taxon>
        <taxon>Bivalvia</taxon>
        <taxon>Autobranchia</taxon>
        <taxon>Heteroconchia</taxon>
        <taxon>Euheterodonta</taxon>
        <taxon>Imparidentia</taxon>
        <taxon>Neoheterodontei</taxon>
        <taxon>Myida</taxon>
        <taxon>Dreissenoidea</taxon>
        <taxon>Dreissenidae</taxon>
        <taxon>Dreissena</taxon>
    </lineage>
</organism>
<dbReference type="InterPro" id="IPR042234">
    <property type="entry name" value="WDFY1/WDFY2"/>
</dbReference>
<protein>
    <recommendedName>
        <fullName evidence="8">WD repeat and FYVE domain-containing protein 2</fullName>
    </recommendedName>
</protein>
<proteinExistence type="predicted"/>
<name>A0A9D4JC19_DREPO</name>
<dbReference type="SMART" id="SM00320">
    <property type="entry name" value="WD40"/>
    <property type="match status" value="5"/>
</dbReference>
<evidence type="ECO:0000256" key="4">
    <source>
        <dbReference type="ARBA" id="ARBA00022753"/>
    </source>
</evidence>